<feature type="compositionally biased region" description="Polar residues" evidence="1">
    <location>
        <begin position="1"/>
        <end position="11"/>
    </location>
</feature>
<name>A0AAD1UHW8_EUPCR</name>
<sequence length="299" mass="34414">MENSSNGPDQSSKNRKSKNINIYFSKTRKRVKAKPTIFIKDESGTVFNTPSKPSSKIRPAMALDFNHAPRLVLRNNLIETSEDTTSLPNISSNETTMSKRNLSKLKIGKGKSKKMPLLGTEKSKRNFYDKFMNFKQIDIQNQLQKLDEERIKLSQQSRQSRKSRNQGRNHHLNGVKSYEDNINVGKYKGALNSQIRSTDLLLPDVPAPRHVQSPKGHISSLIKEGSTTKNPQNTSIYNIFRRSKHKLYELDQERSKGLAKEPERNPNRIKIDKHSLFEKFKKNQKRFDKKLLPSVVNQV</sequence>
<dbReference type="EMBL" id="CAMPGE010008270">
    <property type="protein sequence ID" value="CAI2367175.1"/>
    <property type="molecule type" value="Genomic_DNA"/>
</dbReference>
<keyword evidence="3" id="KW-1185">Reference proteome</keyword>
<evidence type="ECO:0000313" key="3">
    <source>
        <dbReference type="Proteomes" id="UP001295684"/>
    </source>
</evidence>
<evidence type="ECO:0000256" key="1">
    <source>
        <dbReference type="SAM" id="MobiDB-lite"/>
    </source>
</evidence>
<feature type="compositionally biased region" description="Basic residues" evidence="1">
    <location>
        <begin position="159"/>
        <end position="173"/>
    </location>
</feature>
<proteinExistence type="predicted"/>
<feature type="region of interest" description="Disordered" evidence="1">
    <location>
        <begin position="1"/>
        <end position="20"/>
    </location>
</feature>
<reference evidence="2" key="1">
    <citation type="submission" date="2023-07" db="EMBL/GenBank/DDBJ databases">
        <authorList>
            <consortium name="AG Swart"/>
            <person name="Singh M."/>
            <person name="Singh A."/>
            <person name="Seah K."/>
            <person name="Emmerich C."/>
        </authorList>
    </citation>
    <scope>NUCLEOTIDE SEQUENCE</scope>
    <source>
        <strain evidence="2">DP1</strain>
    </source>
</reference>
<feature type="region of interest" description="Disordered" evidence="1">
    <location>
        <begin position="152"/>
        <end position="173"/>
    </location>
</feature>
<dbReference type="AlphaFoldDB" id="A0AAD1UHW8"/>
<dbReference type="Proteomes" id="UP001295684">
    <property type="component" value="Unassembled WGS sequence"/>
</dbReference>
<accession>A0AAD1UHW8</accession>
<comment type="caution">
    <text evidence="2">The sequence shown here is derived from an EMBL/GenBank/DDBJ whole genome shotgun (WGS) entry which is preliminary data.</text>
</comment>
<gene>
    <name evidence="2" type="ORF">ECRASSUSDP1_LOCUS8453</name>
</gene>
<protein>
    <submittedName>
        <fullName evidence="2">Uncharacterized protein</fullName>
    </submittedName>
</protein>
<organism evidence="2 3">
    <name type="scientific">Euplotes crassus</name>
    <dbReference type="NCBI Taxonomy" id="5936"/>
    <lineage>
        <taxon>Eukaryota</taxon>
        <taxon>Sar</taxon>
        <taxon>Alveolata</taxon>
        <taxon>Ciliophora</taxon>
        <taxon>Intramacronucleata</taxon>
        <taxon>Spirotrichea</taxon>
        <taxon>Hypotrichia</taxon>
        <taxon>Euplotida</taxon>
        <taxon>Euplotidae</taxon>
        <taxon>Moneuplotes</taxon>
    </lineage>
</organism>
<evidence type="ECO:0000313" key="2">
    <source>
        <dbReference type="EMBL" id="CAI2367175.1"/>
    </source>
</evidence>